<keyword evidence="10" id="KW-1185">Reference proteome</keyword>
<dbReference type="PANTHER" id="PTHR22800:SF252">
    <property type="entry name" value="NATURAL KILLER CELLS ANTIGEN CD94"/>
    <property type="match status" value="1"/>
</dbReference>
<dbReference type="PROSITE" id="PS50041">
    <property type="entry name" value="C_TYPE_LECTIN_2"/>
    <property type="match status" value="1"/>
</dbReference>
<dbReference type="Gene3D" id="3.10.100.10">
    <property type="entry name" value="Mannose-Binding Protein A, subunit A"/>
    <property type="match status" value="2"/>
</dbReference>
<evidence type="ECO:0008006" key="11">
    <source>
        <dbReference type="Google" id="ProtNLM"/>
    </source>
</evidence>
<keyword evidence="5" id="KW-1133">Transmembrane helix</keyword>
<keyword evidence="4" id="KW-0735">Signal-anchor</keyword>
<dbReference type="GO" id="GO:0016020">
    <property type="term" value="C:membrane"/>
    <property type="evidence" value="ECO:0007669"/>
    <property type="project" value="UniProtKB-SubCell"/>
</dbReference>
<dbReference type="InterPro" id="IPR001304">
    <property type="entry name" value="C-type_lectin-like"/>
</dbReference>
<dbReference type="SUPFAM" id="SSF56436">
    <property type="entry name" value="C-type lectin-like"/>
    <property type="match status" value="3"/>
</dbReference>
<name>A0A4Y2P6K5_ARAVE</name>
<dbReference type="EMBL" id="BGPR01010382">
    <property type="protein sequence ID" value="GBN45897.1"/>
    <property type="molecule type" value="Genomic_DNA"/>
</dbReference>
<comment type="caution">
    <text evidence="9">The sequence shown here is derived from an EMBL/GenBank/DDBJ whole genome shotgun (WGS) entry which is preliminary data.</text>
</comment>
<sequence length="742" mass="85591">MKSCFSDSQLKTMSSVKKSSARIIPCLLCCLYVLTDALMPKCKDDFDKCQCHSTYSNEDMDGDKSPKSCLKLHSKKFNWLDAEAACKKEFSYLLYNYTNSSLIEDFRRKGVELIWIGVRRISGFYVSLVEEKLYKESTKHWGKKWAEDEPVHNCVALHLSAGHLVTRPCTTELEFVCQNNGFPVYPVAETLACPEDWLMFYQLPVTRKKCIKPFKRSKAVDNSLETCSKFDSNVAEYEDYFAVYTYMSTLSITDFEIKENNTECVTEYIGSVLGRSLINNLNLTCSDALFICEKDTDNMSVTARILPEYSDSFSSANTSQSLLTCDVSVHGRNITGKESQLHFVWFQNGIPVPVDSHLHQLRFYADPTKVLSTPVIRQGAYRCGVTIEGLQDLYESKELNYFFSDVATYILTLEGDASDLGYIDFSRIGFRKFRNKTNETMTTFTAGLPEFFPAFEWDFQKAWLNGKNATVQLLLYSKRNDSKYSTSRNEKELYQALRKHFLERQPISGRSASFSLLLQSADLEITCPDGFKELDRNLCYHVFKETHTLREAKEICQNLSSYLMDLKSLNNKKVISELEFSSTYWFSERSGSGRTQRKNYNLIDDKTSNFNCFIIKRIKENLTYSFVDCNKKEKHSFVCFHQPLILLETQIFSKSWNKFAHQNSCYYVEKSGRTWKEASKSCQAFPVKSSLLHSIQYLEDYSLFKVLLHMLTPFLQGNGLFDLRSSKLYPNLKIQDILLKNV</sequence>
<comment type="subcellular location">
    <subcellularLocation>
        <location evidence="1">Membrane</location>
        <topology evidence="1">Single-pass type II membrane protein</topology>
    </subcellularLocation>
</comment>
<protein>
    <recommendedName>
        <fullName evidence="11">C-type lectin domain-containing protein</fullName>
    </recommendedName>
</protein>
<dbReference type="InterPro" id="IPR016186">
    <property type="entry name" value="C-type_lectin-like/link_sf"/>
</dbReference>
<dbReference type="AlphaFoldDB" id="A0A4Y2P6K5"/>
<keyword evidence="2" id="KW-0812">Transmembrane</keyword>
<dbReference type="PROSITE" id="PS50835">
    <property type="entry name" value="IG_LIKE"/>
    <property type="match status" value="1"/>
</dbReference>
<dbReference type="GO" id="GO:0002223">
    <property type="term" value="P:stimulatory C-type lectin receptor signaling pathway"/>
    <property type="evidence" value="ECO:0007669"/>
    <property type="project" value="TreeGrafter"/>
</dbReference>
<feature type="domain" description="C-type lectin" evidence="7">
    <location>
        <begin position="65"/>
        <end position="178"/>
    </location>
</feature>
<proteinExistence type="predicted"/>
<evidence type="ECO:0000256" key="4">
    <source>
        <dbReference type="ARBA" id="ARBA00022968"/>
    </source>
</evidence>
<dbReference type="GO" id="GO:0030246">
    <property type="term" value="F:carbohydrate binding"/>
    <property type="evidence" value="ECO:0007669"/>
    <property type="project" value="UniProtKB-KW"/>
</dbReference>
<dbReference type="SMART" id="SM00034">
    <property type="entry name" value="CLECT"/>
    <property type="match status" value="2"/>
</dbReference>
<dbReference type="CDD" id="cd00037">
    <property type="entry name" value="CLECT"/>
    <property type="match status" value="1"/>
</dbReference>
<dbReference type="Proteomes" id="UP000499080">
    <property type="component" value="Unassembled WGS sequence"/>
</dbReference>
<evidence type="ECO:0000259" key="8">
    <source>
        <dbReference type="PROSITE" id="PS50835"/>
    </source>
</evidence>
<reference evidence="9 10" key="1">
    <citation type="journal article" date="2019" name="Sci. Rep.">
        <title>Orb-weaving spider Araneus ventricosus genome elucidates the spidroin gene catalogue.</title>
        <authorList>
            <person name="Kono N."/>
            <person name="Nakamura H."/>
            <person name="Ohtoshi R."/>
            <person name="Moran D.A.P."/>
            <person name="Shinohara A."/>
            <person name="Yoshida Y."/>
            <person name="Fujiwara M."/>
            <person name="Mori M."/>
            <person name="Tomita M."/>
            <person name="Arakawa K."/>
        </authorList>
    </citation>
    <scope>NUCLEOTIDE SEQUENCE [LARGE SCALE GENOMIC DNA]</scope>
</reference>
<evidence type="ECO:0000256" key="1">
    <source>
        <dbReference type="ARBA" id="ARBA00004606"/>
    </source>
</evidence>
<organism evidence="9 10">
    <name type="scientific">Araneus ventricosus</name>
    <name type="common">Orbweaver spider</name>
    <name type="synonym">Epeira ventricosa</name>
    <dbReference type="NCBI Taxonomy" id="182803"/>
    <lineage>
        <taxon>Eukaryota</taxon>
        <taxon>Metazoa</taxon>
        <taxon>Ecdysozoa</taxon>
        <taxon>Arthropoda</taxon>
        <taxon>Chelicerata</taxon>
        <taxon>Arachnida</taxon>
        <taxon>Araneae</taxon>
        <taxon>Araneomorphae</taxon>
        <taxon>Entelegynae</taxon>
        <taxon>Araneoidea</taxon>
        <taxon>Araneidae</taxon>
        <taxon>Araneus</taxon>
    </lineage>
</organism>
<gene>
    <name evidence="9" type="ORF">AVEN_187600_1</name>
</gene>
<keyword evidence="3" id="KW-0430">Lectin</keyword>
<accession>A0A4Y2P6K5</accession>
<evidence type="ECO:0000259" key="7">
    <source>
        <dbReference type="PROSITE" id="PS50041"/>
    </source>
</evidence>
<keyword evidence="6" id="KW-0472">Membrane</keyword>
<dbReference type="OrthoDB" id="6434904at2759"/>
<dbReference type="Pfam" id="PF00059">
    <property type="entry name" value="Lectin_C"/>
    <property type="match status" value="1"/>
</dbReference>
<feature type="domain" description="Ig-like" evidence="8">
    <location>
        <begin position="307"/>
        <end position="400"/>
    </location>
</feature>
<dbReference type="InterPro" id="IPR050919">
    <property type="entry name" value="NKG2/CD94_NK_receptors"/>
</dbReference>
<evidence type="ECO:0000313" key="10">
    <source>
        <dbReference type="Proteomes" id="UP000499080"/>
    </source>
</evidence>
<evidence type="ECO:0000256" key="2">
    <source>
        <dbReference type="ARBA" id="ARBA00022692"/>
    </source>
</evidence>
<dbReference type="PANTHER" id="PTHR22800">
    <property type="entry name" value="C-TYPE LECTIN PROTEINS"/>
    <property type="match status" value="1"/>
</dbReference>
<evidence type="ECO:0000313" key="9">
    <source>
        <dbReference type="EMBL" id="GBN45897.1"/>
    </source>
</evidence>
<dbReference type="InterPro" id="IPR007110">
    <property type="entry name" value="Ig-like_dom"/>
</dbReference>
<dbReference type="InterPro" id="IPR016187">
    <property type="entry name" value="CTDL_fold"/>
</dbReference>
<evidence type="ECO:0000256" key="3">
    <source>
        <dbReference type="ARBA" id="ARBA00022734"/>
    </source>
</evidence>
<evidence type="ECO:0000256" key="6">
    <source>
        <dbReference type="ARBA" id="ARBA00023136"/>
    </source>
</evidence>
<evidence type="ECO:0000256" key="5">
    <source>
        <dbReference type="ARBA" id="ARBA00022989"/>
    </source>
</evidence>